<dbReference type="AlphaFoldDB" id="A0A0D3JBK9"/>
<dbReference type="SUPFAM" id="SSF75005">
    <property type="entry name" value="Arabinanase/levansucrase/invertase"/>
    <property type="match status" value="1"/>
</dbReference>
<evidence type="ECO:0000313" key="1">
    <source>
        <dbReference type="EnsemblProtists" id="EOD20894"/>
    </source>
</evidence>
<proteinExistence type="predicted"/>
<dbReference type="RefSeq" id="XP_005773323.1">
    <property type="nucleotide sequence ID" value="XM_005773266.1"/>
</dbReference>
<dbReference type="STRING" id="2903.R1EJ40"/>
<name>A0A0D3JBK9_EMIH1</name>
<dbReference type="PANTHER" id="PTHR22925">
    <property type="entry name" value="GLYCOSYL HYDROLASE 43 FAMILY MEMBER"/>
    <property type="match status" value="1"/>
</dbReference>
<dbReference type="PANTHER" id="PTHR22925:SF3">
    <property type="entry name" value="GLYCOSYL HYDROLASE FAMILY PROTEIN 43"/>
    <property type="match status" value="1"/>
</dbReference>
<dbReference type="CDD" id="cd08985">
    <property type="entry name" value="GH43_CtGH43-like"/>
    <property type="match status" value="1"/>
</dbReference>
<dbReference type="InterPro" id="IPR023296">
    <property type="entry name" value="Glyco_hydro_beta-prop_sf"/>
</dbReference>
<dbReference type="PaxDb" id="2903-EOD20894"/>
<dbReference type="EnsemblProtists" id="EOD20894">
    <property type="protein sequence ID" value="EOD20894"/>
    <property type="gene ID" value="EMIHUDRAFT_207893"/>
</dbReference>
<evidence type="ECO:0008006" key="3">
    <source>
        <dbReference type="Google" id="ProtNLM"/>
    </source>
</evidence>
<organism evidence="1 2">
    <name type="scientific">Emiliania huxleyi (strain CCMP1516)</name>
    <dbReference type="NCBI Taxonomy" id="280463"/>
    <lineage>
        <taxon>Eukaryota</taxon>
        <taxon>Haptista</taxon>
        <taxon>Haptophyta</taxon>
        <taxon>Prymnesiophyceae</taxon>
        <taxon>Isochrysidales</taxon>
        <taxon>Noelaerhabdaceae</taxon>
        <taxon>Emiliania</taxon>
    </lineage>
</organism>
<evidence type="ECO:0000313" key="2">
    <source>
        <dbReference type="Proteomes" id="UP000013827"/>
    </source>
</evidence>
<dbReference type="KEGG" id="ehx:EMIHUDRAFT_207893"/>
<reference evidence="2" key="1">
    <citation type="journal article" date="2013" name="Nature">
        <title>Pan genome of the phytoplankton Emiliania underpins its global distribution.</title>
        <authorList>
            <person name="Read B.A."/>
            <person name="Kegel J."/>
            <person name="Klute M.J."/>
            <person name="Kuo A."/>
            <person name="Lefebvre S.C."/>
            <person name="Maumus F."/>
            <person name="Mayer C."/>
            <person name="Miller J."/>
            <person name="Monier A."/>
            <person name="Salamov A."/>
            <person name="Young J."/>
            <person name="Aguilar M."/>
            <person name="Claverie J.M."/>
            <person name="Frickenhaus S."/>
            <person name="Gonzalez K."/>
            <person name="Herman E.K."/>
            <person name="Lin Y.C."/>
            <person name="Napier J."/>
            <person name="Ogata H."/>
            <person name="Sarno A.F."/>
            <person name="Shmutz J."/>
            <person name="Schroeder D."/>
            <person name="de Vargas C."/>
            <person name="Verret F."/>
            <person name="von Dassow P."/>
            <person name="Valentin K."/>
            <person name="Van de Peer Y."/>
            <person name="Wheeler G."/>
            <person name="Dacks J.B."/>
            <person name="Delwiche C.F."/>
            <person name="Dyhrman S.T."/>
            <person name="Glockner G."/>
            <person name="John U."/>
            <person name="Richards T."/>
            <person name="Worden A.Z."/>
            <person name="Zhang X."/>
            <person name="Grigoriev I.V."/>
            <person name="Allen A.E."/>
            <person name="Bidle K."/>
            <person name="Borodovsky M."/>
            <person name="Bowler C."/>
            <person name="Brownlee C."/>
            <person name="Cock J.M."/>
            <person name="Elias M."/>
            <person name="Gladyshev V.N."/>
            <person name="Groth M."/>
            <person name="Guda C."/>
            <person name="Hadaegh A."/>
            <person name="Iglesias-Rodriguez M.D."/>
            <person name="Jenkins J."/>
            <person name="Jones B.M."/>
            <person name="Lawson T."/>
            <person name="Leese F."/>
            <person name="Lindquist E."/>
            <person name="Lobanov A."/>
            <person name="Lomsadze A."/>
            <person name="Malik S.B."/>
            <person name="Marsh M.E."/>
            <person name="Mackinder L."/>
            <person name="Mock T."/>
            <person name="Mueller-Roeber B."/>
            <person name="Pagarete A."/>
            <person name="Parker M."/>
            <person name="Probert I."/>
            <person name="Quesneville H."/>
            <person name="Raines C."/>
            <person name="Rensing S.A."/>
            <person name="Riano-Pachon D.M."/>
            <person name="Richier S."/>
            <person name="Rokitta S."/>
            <person name="Shiraiwa Y."/>
            <person name="Soanes D.M."/>
            <person name="van der Giezen M."/>
            <person name="Wahlund T.M."/>
            <person name="Williams B."/>
            <person name="Wilson W."/>
            <person name="Wolfe G."/>
            <person name="Wurch L.L."/>
        </authorList>
    </citation>
    <scope>NUCLEOTIDE SEQUENCE</scope>
</reference>
<dbReference type="HOGENOM" id="CLU_016116_0_1_1"/>
<dbReference type="Gene3D" id="2.115.10.20">
    <property type="entry name" value="Glycosyl hydrolase domain, family 43"/>
    <property type="match status" value="1"/>
</dbReference>
<sequence>MAPSIRPGAQWLDTAGTPIDAHGAGLMLDTDGRIWWYGSQRQGHPCKLWNCRDGGINAYSSSDLYAWRFEGLVVPAFNDTNPRYTRNGLLLERPKVVRCTARRDYVMWVRGTAPRNEPQALAVLRADAPAGPWRLVRHFRHLGPRKLYQYADATLFQDPRDGATYVYWRTQVYPVRDRRLGFHAMRLSDDCADTVDGSDTQIFVSAHHEAPAVFFAPPSVARSAAGNNGDGTYYLWTGGTNGWRPAPVRLHRASSPLGAFNGSELAPPMPEPRMPGNAPPAQPGAWAFGSQCTFFVYVADRWDTLKAHFGRYVWLPLYVDPLDASRVLVRWASEWRLDEECSPFVTPPDGSDPLAACGWHNSSVERLKVVRPAEVRQKVLREAAERVVRAEPMIAPQSQQNCAWPQ</sequence>
<keyword evidence="2" id="KW-1185">Reference proteome</keyword>
<dbReference type="Proteomes" id="UP000013827">
    <property type="component" value="Unassembled WGS sequence"/>
</dbReference>
<reference evidence="1" key="2">
    <citation type="submission" date="2024-10" db="UniProtKB">
        <authorList>
            <consortium name="EnsemblProtists"/>
        </authorList>
    </citation>
    <scope>IDENTIFICATION</scope>
</reference>
<protein>
    <recommendedName>
        <fullName evidence="3">Glycosyl hydrolase family 43</fullName>
    </recommendedName>
</protein>
<dbReference type="GeneID" id="17266441"/>
<accession>A0A0D3JBK9</accession>